<feature type="region of interest" description="Disordered" evidence="2">
    <location>
        <begin position="25"/>
        <end position="46"/>
    </location>
</feature>
<accession>A0AAJ0HBY2</accession>
<keyword evidence="3" id="KW-0472">Membrane</keyword>
<gene>
    <name evidence="4" type="ORF">B0T25DRAFT_552857</name>
</gene>
<name>A0AAJ0HBY2_9PEZI</name>
<evidence type="ECO:0000313" key="4">
    <source>
        <dbReference type="EMBL" id="KAK3346777.1"/>
    </source>
</evidence>
<dbReference type="PROSITE" id="PS00626">
    <property type="entry name" value="RCC1_2"/>
    <property type="match status" value="1"/>
</dbReference>
<dbReference type="InterPro" id="IPR053245">
    <property type="entry name" value="MitoProcess-Associated"/>
</dbReference>
<dbReference type="Gene3D" id="2.130.10.30">
    <property type="entry name" value="Regulator of chromosome condensation 1/beta-lactamase-inhibitor protein II"/>
    <property type="match status" value="1"/>
</dbReference>
<reference evidence="4" key="2">
    <citation type="submission" date="2023-06" db="EMBL/GenBank/DDBJ databases">
        <authorList>
            <consortium name="Lawrence Berkeley National Laboratory"/>
            <person name="Haridas S."/>
            <person name="Hensen N."/>
            <person name="Bonometti L."/>
            <person name="Westerberg I."/>
            <person name="Brannstrom I.O."/>
            <person name="Guillou S."/>
            <person name="Cros-Aarteil S."/>
            <person name="Calhoun S."/>
            <person name="Kuo A."/>
            <person name="Mondo S."/>
            <person name="Pangilinan J."/>
            <person name="Riley R."/>
            <person name="Labutti K."/>
            <person name="Andreopoulos B."/>
            <person name="Lipzen A."/>
            <person name="Chen C."/>
            <person name="Yanf M."/>
            <person name="Daum C."/>
            <person name="Ng V."/>
            <person name="Clum A."/>
            <person name="Steindorff A."/>
            <person name="Ohm R."/>
            <person name="Martin F."/>
            <person name="Silar P."/>
            <person name="Natvig D."/>
            <person name="Lalanne C."/>
            <person name="Gautier V."/>
            <person name="Ament-Velasquez S.L."/>
            <person name="Kruys A."/>
            <person name="Hutchinson M.I."/>
            <person name="Powell A.J."/>
            <person name="Barry K."/>
            <person name="Miller A.N."/>
            <person name="Grigoriev I.V."/>
            <person name="Debuchy R."/>
            <person name="Gladieux P."/>
            <person name="Thoren M.H."/>
            <person name="Johannesson H."/>
        </authorList>
    </citation>
    <scope>NUCLEOTIDE SEQUENCE</scope>
    <source>
        <strain evidence="4">CBS 955.72</strain>
    </source>
</reference>
<dbReference type="PROSITE" id="PS50012">
    <property type="entry name" value="RCC1_3"/>
    <property type="match status" value="2"/>
</dbReference>
<dbReference type="GO" id="GO:0034551">
    <property type="term" value="P:mitochondrial respiratory chain complex III assembly"/>
    <property type="evidence" value="ECO:0007669"/>
    <property type="project" value="TreeGrafter"/>
</dbReference>
<dbReference type="PANTHER" id="PTHR47563:SF1">
    <property type="entry name" value="PROTEIN FMP25, MITOCHONDRIAL"/>
    <property type="match status" value="1"/>
</dbReference>
<dbReference type="AlphaFoldDB" id="A0AAJ0HBY2"/>
<feature type="repeat" description="RCC1" evidence="1">
    <location>
        <begin position="288"/>
        <end position="351"/>
    </location>
</feature>
<dbReference type="Proteomes" id="UP001275084">
    <property type="component" value="Unassembled WGS sequence"/>
</dbReference>
<evidence type="ECO:0000313" key="5">
    <source>
        <dbReference type="Proteomes" id="UP001275084"/>
    </source>
</evidence>
<proteinExistence type="predicted"/>
<evidence type="ECO:0000256" key="3">
    <source>
        <dbReference type="SAM" id="Phobius"/>
    </source>
</evidence>
<evidence type="ECO:0000256" key="1">
    <source>
        <dbReference type="PROSITE-ProRule" id="PRU00235"/>
    </source>
</evidence>
<organism evidence="4 5">
    <name type="scientific">Lasiosphaeria hispida</name>
    <dbReference type="NCBI Taxonomy" id="260671"/>
    <lineage>
        <taxon>Eukaryota</taxon>
        <taxon>Fungi</taxon>
        <taxon>Dikarya</taxon>
        <taxon>Ascomycota</taxon>
        <taxon>Pezizomycotina</taxon>
        <taxon>Sordariomycetes</taxon>
        <taxon>Sordariomycetidae</taxon>
        <taxon>Sordariales</taxon>
        <taxon>Lasiosphaeriaceae</taxon>
        <taxon>Lasiosphaeria</taxon>
    </lineage>
</organism>
<dbReference type="SUPFAM" id="SSF50985">
    <property type="entry name" value="RCC1/BLIP-II"/>
    <property type="match status" value="1"/>
</dbReference>
<feature type="transmembrane region" description="Helical" evidence="3">
    <location>
        <begin position="54"/>
        <end position="79"/>
    </location>
</feature>
<dbReference type="InterPro" id="IPR000408">
    <property type="entry name" value="Reg_chr_condens"/>
</dbReference>
<comment type="caution">
    <text evidence="4">The sequence shown here is derived from an EMBL/GenBank/DDBJ whole genome shotgun (WGS) entry which is preliminary data.</text>
</comment>
<evidence type="ECO:0000256" key="2">
    <source>
        <dbReference type="SAM" id="MobiDB-lite"/>
    </source>
</evidence>
<protein>
    <submittedName>
        <fullName evidence="4">Regulator of chromosome condensation 1/beta-lactamase-inhibitor protein II</fullName>
    </submittedName>
</protein>
<keyword evidence="3" id="KW-1133">Transmembrane helix</keyword>
<dbReference type="FunFam" id="2.130.10.30:FF:000027">
    <property type="entry name" value="Protein FMP25, mitochondrial"/>
    <property type="match status" value="1"/>
</dbReference>
<feature type="repeat" description="RCC1" evidence="1">
    <location>
        <begin position="352"/>
        <end position="413"/>
    </location>
</feature>
<keyword evidence="5" id="KW-1185">Reference proteome</keyword>
<dbReference type="EMBL" id="JAUIQD010000006">
    <property type="protein sequence ID" value="KAK3346777.1"/>
    <property type="molecule type" value="Genomic_DNA"/>
</dbReference>
<dbReference type="Pfam" id="PF13540">
    <property type="entry name" value="RCC1_2"/>
    <property type="match status" value="1"/>
</dbReference>
<keyword evidence="3" id="KW-0812">Transmembrane</keyword>
<dbReference type="PANTHER" id="PTHR47563">
    <property type="entry name" value="PROTEIN FMP25, MITOCHONDRIAL"/>
    <property type="match status" value="1"/>
</dbReference>
<dbReference type="GO" id="GO:0005743">
    <property type="term" value="C:mitochondrial inner membrane"/>
    <property type="evidence" value="ECO:0007669"/>
    <property type="project" value="TreeGrafter"/>
</dbReference>
<sequence>MATPMRLASRRLSPRHMASRNISPWVRHSGSAHPFPNPGGPKFNPAKEPSRPPFVALFAIAAVSGATVLSLPFILPFVITPDDIAGKEVETAQILIEKPRKRASSKEESREIVSGQHVQVKKSWEHPGVYAWGSNAGKVVAPDSNEAVIKTPRRIPYFNDQLLRDMKLDRDFGAAITEKGDLVQWGAAFDKNHTAPVVTLKGKDLTKLAISCDRIIALSSSGSVYSLPAAGADQLSREKPANSSWFPFWSEASPLTYRVLKPQNMGWGEKIVDVKSGLEHSLFLTSKGRVYSAASSTEGFPAKGQLGIAGLTWKTRPQGPFDQPHEIEALSGFNIKSIAAGDFHSLVLDNEGRVFSFGDNSAGQLGFEPEPSVAYADVPLLLPVSKPYTGTNMLPKVTSIAAGGSNSFFTVDATKVQSRRAGDEVVPARDLGKVVSETWACGEGIKGSLGTGKWTHISSAPTKIKALSDLNEYDERTNSVVPIRLSHLSVGSSHACAILDNATRVDASSRTSSNDTNFGADVMFWGFNEWYQLGTGKRSNLNTPTYLSPLDGVPTDADLIRRPESNRFQITPRKTVHLGEGGSGRTASVEQRVECGRNVSAIYSGT</sequence>
<dbReference type="InterPro" id="IPR009091">
    <property type="entry name" value="RCC1/BLIP-II"/>
</dbReference>
<reference evidence="4" key="1">
    <citation type="journal article" date="2023" name="Mol. Phylogenet. Evol.">
        <title>Genome-scale phylogeny and comparative genomics of the fungal order Sordariales.</title>
        <authorList>
            <person name="Hensen N."/>
            <person name="Bonometti L."/>
            <person name="Westerberg I."/>
            <person name="Brannstrom I.O."/>
            <person name="Guillou S."/>
            <person name="Cros-Aarteil S."/>
            <person name="Calhoun S."/>
            <person name="Haridas S."/>
            <person name="Kuo A."/>
            <person name="Mondo S."/>
            <person name="Pangilinan J."/>
            <person name="Riley R."/>
            <person name="LaButti K."/>
            <person name="Andreopoulos B."/>
            <person name="Lipzen A."/>
            <person name="Chen C."/>
            <person name="Yan M."/>
            <person name="Daum C."/>
            <person name="Ng V."/>
            <person name="Clum A."/>
            <person name="Steindorff A."/>
            <person name="Ohm R.A."/>
            <person name="Martin F."/>
            <person name="Silar P."/>
            <person name="Natvig D.O."/>
            <person name="Lalanne C."/>
            <person name="Gautier V."/>
            <person name="Ament-Velasquez S.L."/>
            <person name="Kruys A."/>
            <person name="Hutchinson M.I."/>
            <person name="Powell A.J."/>
            <person name="Barry K."/>
            <person name="Miller A.N."/>
            <person name="Grigoriev I.V."/>
            <person name="Debuchy R."/>
            <person name="Gladieux P."/>
            <person name="Hiltunen Thoren M."/>
            <person name="Johannesson H."/>
        </authorList>
    </citation>
    <scope>NUCLEOTIDE SEQUENCE</scope>
    <source>
        <strain evidence="4">CBS 955.72</strain>
    </source>
</reference>